<reference evidence="6 7" key="1">
    <citation type="journal article" date="2022" name="Int. J. Syst. Evol. Microbiol.">
        <title>Neobacillus kokaensis sp. nov., isolated from soil.</title>
        <authorList>
            <person name="Yuki K."/>
            <person name="Matsubara H."/>
            <person name="Yamaguchi S."/>
        </authorList>
    </citation>
    <scope>NUCLEOTIDE SEQUENCE [LARGE SCALE GENOMIC DNA]</scope>
    <source>
        <strain evidence="6 7">LOB 377</strain>
    </source>
</reference>
<protein>
    <recommendedName>
        <fullName evidence="8">Isoprenylcysteine carboxyl methyltransferase</fullName>
    </recommendedName>
</protein>
<feature type="transmembrane region" description="Helical" evidence="5">
    <location>
        <begin position="133"/>
        <end position="155"/>
    </location>
</feature>
<dbReference type="PANTHER" id="PTHR43847:SF1">
    <property type="entry name" value="BLL3993 PROTEIN"/>
    <property type="match status" value="1"/>
</dbReference>
<feature type="transmembrane region" description="Helical" evidence="5">
    <location>
        <begin position="73"/>
        <end position="93"/>
    </location>
</feature>
<evidence type="ECO:0000313" key="7">
    <source>
        <dbReference type="Proteomes" id="UP000637074"/>
    </source>
</evidence>
<dbReference type="InterPro" id="IPR052527">
    <property type="entry name" value="Metal_cation-efflux_comp"/>
</dbReference>
<dbReference type="InterPro" id="IPR007269">
    <property type="entry name" value="ICMT_MeTrfase"/>
</dbReference>
<evidence type="ECO:0000256" key="2">
    <source>
        <dbReference type="ARBA" id="ARBA00022692"/>
    </source>
</evidence>
<evidence type="ECO:0008006" key="8">
    <source>
        <dbReference type="Google" id="ProtNLM"/>
    </source>
</evidence>
<name>A0ABQ3N2M9_9BACI</name>
<organism evidence="6 7">
    <name type="scientific">Neobacillus kokaensis</name>
    <dbReference type="NCBI Taxonomy" id="2759023"/>
    <lineage>
        <taxon>Bacteria</taxon>
        <taxon>Bacillati</taxon>
        <taxon>Bacillota</taxon>
        <taxon>Bacilli</taxon>
        <taxon>Bacillales</taxon>
        <taxon>Bacillaceae</taxon>
        <taxon>Neobacillus</taxon>
    </lineage>
</organism>
<dbReference type="RefSeq" id="WP_223282631.1">
    <property type="nucleotide sequence ID" value="NZ_BNDS01000006.1"/>
</dbReference>
<feature type="transmembrane region" description="Helical" evidence="5">
    <location>
        <begin position="43"/>
        <end position="61"/>
    </location>
</feature>
<dbReference type="Pfam" id="PF04140">
    <property type="entry name" value="ICMT"/>
    <property type="match status" value="1"/>
</dbReference>
<comment type="subcellular location">
    <subcellularLocation>
        <location evidence="1">Membrane</location>
        <topology evidence="1">Multi-pass membrane protein</topology>
    </subcellularLocation>
</comment>
<dbReference type="Gene3D" id="1.20.120.1630">
    <property type="match status" value="1"/>
</dbReference>
<keyword evidence="7" id="KW-1185">Reference proteome</keyword>
<proteinExistence type="predicted"/>
<gene>
    <name evidence="6" type="primary">ypbQ</name>
    <name evidence="6" type="ORF">AM1BK_17910</name>
</gene>
<evidence type="ECO:0000256" key="1">
    <source>
        <dbReference type="ARBA" id="ARBA00004141"/>
    </source>
</evidence>
<sequence>MIDFFPFICLISYLAAIRSMELGIAKSNENWMKQRGGVEFGASHYRVMVLMHMLFFVAFILEKIGLNQGLSPIWPVILFSFVLVQFLRVWVIVSLGRYWNTKIIVLPNAKVIMKGPYRFLRHPNYCVVSLELLVIPLLFSSYITAILFTLLNILMLRVRIPEEERALRSLTEYEGIFQEHNRFIPKYVK</sequence>
<keyword evidence="2 5" id="KW-0812">Transmembrane</keyword>
<dbReference type="Proteomes" id="UP000637074">
    <property type="component" value="Unassembled WGS sequence"/>
</dbReference>
<keyword evidence="3 5" id="KW-1133">Transmembrane helix</keyword>
<evidence type="ECO:0000256" key="4">
    <source>
        <dbReference type="ARBA" id="ARBA00023136"/>
    </source>
</evidence>
<evidence type="ECO:0000256" key="3">
    <source>
        <dbReference type="ARBA" id="ARBA00022989"/>
    </source>
</evidence>
<evidence type="ECO:0000256" key="5">
    <source>
        <dbReference type="SAM" id="Phobius"/>
    </source>
</evidence>
<comment type="caution">
    <text evidence="6">The sequence shown here is derived from an EMBL/GenBank/DDBJ whole genome shotgun (WGS) entry which is preliminary data.</text>
</comment>
<accession>A0ABQ3N2M9</accession>
<dbReference type="EMBL" id="BNDS01000006">
    <property type="protein sequence ID" value="GHH98248.1"/>
    <property type="molecule type" value="Genomic_DNA"/>
</dbReference>
<keyword evidence="4 5" id="KW-0472">Membrane</keyword>
<dbReference type="PANTHER" id="PTHR43847">
    <property type="entry name" value="BLL3993 PROTEIN"/>
    <property type="match status" value="1"/>
</dbReference>
<evidence type="ECO:0000313" key="6">
    <source>
        <dbReference type="EMBL" id="GHH98248.1"/>
    </source>
</evidence>